<sequence>MTEYGMPFLRGPTHRWSLMSKDHKKALACSNPETNASAGTMKGARLLLSGLLGLAQVVTSAPTVNLAQSLAIRDEPTKVVSSVPSTTFSDKTIFSPPTDAGWTDPRVLYARMIQLESGALLATWENYSPEPPLVYYPIYQSLDGGLNWAEIGRVTDDVNGWGNRYQPFLYQLPQDIGDFPAGTILCAGNSLPSDLMHTKIDVYASRDQGFTWEFVSSVASGGEGRPVNGLTPVWEPFILTYKNQLILYYADQRDPAYGQKLSHQVTTNLLEWSEPVNDVVTVGNYEGRPGMPVIAKLPNCNYIFTYEQCGTDGCRIHYRLGPDPLDFLNAPDYSIRSDKGTRPSSSPYVVWSSLGGGNGTIILSAATTDKIYVNKNLGAADSWIEFNTPQPRAYTRALMVYRDDPNLLGIIGAGWLPPSAVNYVSNAAIDLTALGV</sequence>
<dbReference type="PANTHER" id="PTHR38792:SF3">
    <property type="entry name" value="BNR_ASP-BOX REPEAT DOMAIN PROTEIN (AFU_ORTHOLOGUE AFUA_7G06430)-RELATED"/>
    <property type="match status" value="1"/>
</dbReference>
<accession>A0A8H7NJ74</accession>
<dbReference type="SUPFAM" id="SSF110296">
    <property type="entry name" value="Oligoxyloglucan reducing end-specific cellobiohydrolase"/>
    <property type="match status" value="1"/>
</dbReference>
<reference evidence="1" key="1">
    <citation type="submission" date="2020-10" db="EMBL/GenBank/DDBJ databases">
        <title>High-Quality Genome Resource of Clonostachys rosea strain S41 by Oxford Nanopore Long-Read Sequencing.</title>
        <authorList>
            <person name="Wang H."/>
        </authorList>
    </citation>
    <scope>NUCLEOTIDE SEQUENCE</scope>
    <source>
        <strain evidence="1">S41</strain>
    </source>
</reference>
<name>A0A8H7NJ74_BIOOC</name>
<dbReference type="PANTHER" id="PTHR38792">
    <property type="entry name" value="BNR/ASP-BOX REPEAT DOMAIN PROTEIN (AFU_ORTHOLOGUE AFUA_7G06430)-RELATED"/>
    <property type="match status" value="1"/>
</dbReference>
<evidence type="ECO:0000313" key="2">
    <source>
        <dbReference type="Proteomes" id="UP000616885"/>
    </source>
</evidence>
<comment type="caution">
    <text evidence="1">The sequence shown here is derived from an EMBL/GenBank/DDBJ whole genome shotgun (WGS) entry which is preliminary data.</text>
</comment>
<dbReference type="Gene3D" id="2.120.10.10">
    <property type="match status" value="1"/>
</dbReference>
<gene>
    <name evidence="1" type="ORF">IM811_007925</name>
</gene>
<evidence type="ECO:0000313" key="1">
    <source>
        <dbReference type="EMBL" id="KAF9756981.1"/>
    </source>
</evidence>
<proteinExistence type="predicted"/>
<evidence type="ECO:0008006" key="3">
    <source>
        <dbReference type="Google" id="ProtNLM"/>
    </source>
</evidence>
<dbReference type="AlphaFoldDB" id="A0A8H7NJ74"/>
<protein>
    <recommendedName>
        <fullName evidence="3">Sialidase domain-containing protein</fullName>
    </recommendedName>
</protein>
<dbReference type="Proteomes" id="UP000616885">
    <property type="component" value="Unassembled WGS sequence"/>
</dbReference>
<dbReference type="EMBL" id="JADCTT010000002">
    <property type="protein sequence ID" value="KAF9756981.1"/>
    <property type="molecule type" value="Genomic_DNA"/>
</dbReference>
<organism evidence="1 2">
    <name type="scientific">Bionectria ochroleuca</name>
    <name type="common">Gliocladium roseum</name>
    <dbReference type="NCBI Taxonomy" id="29856"/>
    <lineage>
        <taxon>Eukaryota</taxon>
        <taxon>Fungi</taxon>
        <taxon>Dikarya</taxon>
        <taxon>Ascomycota</taxon>
        <taxon>Pezizomycotina</taxon>
        <taxon>Sordariomycetes</taxon>
        <taxon>Hypocreomycetidae</taxon>
        <taxon>Hypocreales</taxon>
        <taxon>Bionectriaceae</taxon>
        <taxon>Clonostachys</taxon>
    </lineage>
</organism>